<accession>A0A2I0JV26</accession>
<dbReference type="EMBL" id="PGOL01001182">
    <property type="protein sequence ID" value="PKI60164.1"/>
    <property type="molecule type" value="Genomic_DNA"/>
</dbReference>
<dbReference type="AlphaFoldDB" id="A0A2I0JV26"/>
<protein>
    <submittedName>
        <fullName evidence="1">Uncharacterized protein</fullName>
    </submittedName>
</protein>
<proteinExistence type="predicted"/>
<keyword evidence="2" id="KW-1185">Reference proteome</keyword>
<evidence type="ECO:0000313" key="1">
    <source>
        <dbReference type="EMBL" id="PKI60164.1"/>
    </source>
</evidence>
<comment type="caution">
    <text evidence="1">The sequence shown here is derived from an EMBL/GenBank/DDBJ whole genome shotgun (WGS) entry which is preliminary data.</text>
</comment>
<reference evidence="1 2" key="1">
    <citation type="submission" date="2017-11" db="EMBL/GenBank/DDBJ databases">
        <title>De-novo sequencing of pomegranate (Punica granatum L.) genome.</title>
        <authorList>
            <person name="Akparov Z."/>
            <person name="Amiraslanov A."/>
            <person name="Hajiyeva S."/>
            <person name="Abbasov M."/>
            <person name="Kaur K."/>
            <person name="Hamwieh A."/>
            <person name="Solovyev V."/>
            <person name="Salamov A."/>
            <person name="Braich B."/>
            <person name="Kosarev P."/>
            <person name="Mahmoud A."/>
            <person name="Hajiyev E."/>
            <person name="Babayeva S."/>
            <person name="Izzatullayeva V."/>
            <person name="Mammadov A."/>
            <person name="Mammadov A."/>
            <person name="Sharifova S."/>
            <person name="Ojaghi J."/>
            <person name="Eynullazada K."/>
            <person name="Bayramov B."/>
            <person name="Abdulazimova A."/>
            <person name="Shahmuradov I."/>
        </authorList>
    </citation>
    <scope>NUCLEOTIDE SEQUENCE [LARGE SCALE GENOMIC DNA]</scope>
    <source>
        <strain evidence="2">cv. AG2017</strain>
        <tissue evidence="1">Leaf</tissue>
    </source>
</reference>
<evidence type="ECO:0000313" key="2">
    <source>
        <dbReference type="Proteomes" id="UP000233551"/>
    </source>
</evidence>
<dbReference type="Proteomes" id="UP000233551">
    <property type="component" value="Unassembled WGS sequence"/>
</dbReference>
<organism evidence="1 2">
    <name type="scientific">Punica granatum</name>
    <name type="common">Pomegranate</name>
    <dbReference type="NCBI Taxonomy" id="22663"/>
    <lineage>
        <taxon>Eukaryota</taxon>
        <taxon>Viridiplantae</taxon>
        <taxon>Streptophyta</taxon>
        <taxon>Embryophyta</taxon>
        <taxon>Tracheophyta</taxon>
        <taxon>Spermatophyta</taxon>
        <taxon>Magnoliopsida</taxon>
        <taxon>eudicotyledons</taxon>
        <taxon>Gunneridae</taxon>
        <taxon>Pentapetalae</taxon>
        <taxon>rosids</taxon>
        <taxon>malvids</taxon>
        <taxon>Myrtales</taxon>
        <taxon>Lythraceae</taxon>
        <taxon>Punica</taxon>
    </lineage>
</organism>
<name>A0A2I0JV26_PUNGR</name>
<sequence length="88" mass="9567">MRGIDDTVDHFSTVVTGIGPPISLFHALSKMKIESGDIERTSITVPQMSLIEGKEGLRLPIDDLDLTLVVISDLCGCPQNGWDLNSRS</sequence>
<gene>
    <name evidence="1" type="ORF">CRG98_019434</name>
</gene>